<feature type="compositionally biased region" description="Basic and acidic residues" evidence="1">
    <location>
        <begin position="8"/>
        <end position="19"/>
    </location>
</feature>
<dbReference type="EMBL" id="CP111019">
    <property type="protein sequence ID" value="WAR13277.1"/>
    <property type="molecule type" value="Genomic_DNA"/>
</dbReference>
<dbReference type="Proteomes" id="UP001164746">
    <property type="component" value="Chromosome 8"/>
</dbReference>
<organism evidence="2 3">
    <name type="scientific">Mya arenaria</name>
    <name type="common">Soft-shell clam</name>
    <dbReference type="NCBI Taxonomy" id="6604"/>
    <lineage>
        <taxon>Eukaryota</taxon>
        <taxon>Metazoa</taxon>
        <taxon>Spiralia</taxon>
        <taxon>Lophotrochozoa</taxon>
        <taxon>Mollusca</taxon>
        <taxon>Bivalvia</taxon>
        <taxon>Autobranchia</taxon>
        <taxon>Heteroconchia</taxon>
        <taxon>Euheterodonta</taxon>
        <taxon>Imparidentia</taxon>
        <taxon>Neoheterodontei</taxon>
        <taxon>Myida</taxon>
        <taxon>Myoidea</taxon>
        <taxon>Myidae</taxon>
        <taxon>Mya</taxon>
    </lineage>
</organism>
<protein>
    <submittedName>
        <fullName evidence="2">Uncharacterized protein</fullName>
    </submittedName>
</protein>
<feature type="compositionally biased region" description="Polar residues" evidence="1">
    <location>
        <begin position="45"/>
        <end position="60"/>
    </location>
</feature>
<sequence>MLDDDDADSMHSGDHDADKNYPAGDTRQGQPVPPNPYRNGGYNPSTFQRDQSRDNTQQGPAQPRFPYPQNVPVTPNEPSFSEYYFLPILRVKVVTISQAVEDSHCKPSMSVLQNWSPPEIMTQQLNDPSMSYIIQLFQESNSRPAWEKVNGKSTVVKTLWRIWDRLELATGYLVRTWRLYDLHAKKRHLQTGTAVWLYDNSRRHGICSKLSSAWKGPYLVVAKLDDLVYMVKRSPKLPAKPVHIDRLMKYHSPPNSQPPTVLRVVCPLCISGKPREFKRCGDLRFHLRNKHMDVMNSMPSET</sequence>
<accession>A0ABY7EVK5</accession>
<evidence type="ECO:0000313" key="2">
    <source>
        <dbReference type="EMBL" id="WAR13277.1"/>
    </source>
</evidence>
<reference evidence="2" key="1">
    <citation type="submission" date="2022-11" db="EMBL/GenBank/DDBJ databases">
        <title>Centuries of genome instability and evolution in soft-shell clam transmissible cancer (bioRxiv).</title>
        <authorList>
            <person name="Hart S.F.M."/>
            <person name="Yonemitsu M.A."/>
            <person name="Giersch R.M."/>
            <person name="Beal B.F."/>
            <person name="Arriagada G."/>
            <person name="Davis B.W."/>
            <person name="Ostrander E.A."/>
            <person name="Goff S.P."/>
            <person name="Metzger M.J."/>
        </authorList>
    </citation>
    <scope>NUCLEOTIDE SEQUENCE</scope>
    <source>
        <strain evidence="2">MELC-2E11</strain>
        <tissue evidence="2">Siphon/mantle</tissue>
    </source>
</reference>
<keyword evidence="3" id="KW-1185">Reference proteome</keyword>
<gene>
    <name evidence="2" type="ORF">MAR_027457</name>
</gene>
<evidence type="ECO:0000256" key="1">
    <source>
        <dbReference type="SAM" id="MobiDB-lite"/>
    </source>
</evidence>
<name>A0ABY7EVK5_MYAAR</name>
<evidence type="ECO:0000313" key="3">
    <source>
        <dbReference type="Proteomes" id="UP001164746"/>
    </source>
</evidence>
<proteinExistence type="predicted"/>
<feature type="region of interest" description="Disordered" evidence="1">
    <location>
        <begin position="1"/>
        <end position="73"/>
    </location>
</feature>